<evidence type="ECO:0000313" key="3">
    <source>
        <dbReference type="Proteomes" id="UP000280668"/>
    </source>
</evidence>
<evidence type="ECO:0000313" key="2">
    <source>
        <dbReference type="EMBL" id="ROR72989.1"/>
    </source>
</evidence>
<dbReference type="Proteomes" id="UP000280668">
    <property type="component" value="Unassembled WGS sequence"/>
</dbReference>
<keyword evidence="1" id="KW-0732">Signal</keyword>
<organism evidence="2 3">
    <name type="scientific">Bogoriella caseilytica</name>
    <dbReference type="NCBI Taxonomy" id="56055"/>
    <lineage>
        <taxon>Bacteria</taxon>
        <taxon>Bacillati</taxon>
        <taxon>Actinomycetota</taxon>
        <taxon>Actinomycetes</taxon>
        <taxon>Micrococcales</taxon>
        <taxon>Bogoriellaceae</taxon>
        <taxon>Bogoriella</taxon>
    </lineage>
</organism>
<dbReference type="AlphaFoldDB" id="A0A3N2BCL5"/>
<comment type="caution">
    <text evidence="2">The sequence shown here is derived from an EMBL/GenBank/DDBJ whole genome shotgun (WGS) entry which is preliminary data.</text>
</comment>
<proteinExistence type="predicted"/>
<feature type="signal peptide" evidence="1">
    <location>
        <begin position="1"/>
        <end position="27"/>
    </location>
</feature>
<name>A0A3N2BCL5_9MICO</name>
<evidence type="ECO:0000256" key="1">
    <source>
        <dbReference type="SAM" id="SignalP"/>
    </source>
</evidence>
<keyword evidence="3" id="KW-1185">Reference proteome</keyword>
<sequence length="143" mass="14850">MSSSARWRHASCAAFTVLALLCTSALAGCSHACAPQGWPSSLRVQLTGAVDEVADVGLCVGDVCVPGEGEDPDPALLDLSGVTEHRAGNWEFTMLSTPAELTIRTYTAEGDVVTDTAVELEWHRVGGTARCGGPHAAVVTVEV</sequence>
<dbReference type="EMBL" id="RKHK01000001">
    <property type="protein sequence ID" value="ROR72989.1"/>
    <property type="molecule type" value="Genomic_DNA"/>
</dbReference>
<feature type="chain" id="PRO_5039641675" description="Lipoprotein" evidence="1">
    <location>
        <begin position="28"/>
        <end position="143"/>
    </location>
</feature>
<accession>A0A3N2BCL5</accession>
<evidence type="ECO:0008006" key="4">
    <source>
        <dbReference type="Google" id="ProtNLM"/>
    </source>
</evidence>
<protein>
    <recommendedName>
        <fullName evidence="4">Lipoprotein</fullName>
    </recommendedName>
</protein>
<reference evidence="2 3" key="1">
    <citation type="submission" date="2018-11" db="EMBL/GenBank/DDBJ databases">
        <title>Sequencing the genomes of 1000 actinobacteria strains.</title>
        <authorList>
            <person name="Klenk H.-P."/>
        </authorList>
    </citation>
    <scope>NUCLEOTIDE SEQUENCE [LARGE SCALE GENOMIC DNA]</scope>
    <source>
        <strain evidence="2 3">DSM 11294</strain>
    </source>
</reference>
<gene>
    <name evidence="2" type="ORF">EDD31_1354</name>
</gene>
<dbReference type="PROSITE" id="PS51257">
    <property type="entry name" value="PROKAR_LIPOPROTEIN"/>
    <property type="match status" value="1"/>
</dbReference>